<dbReference type="EMBL" id="UINC01085211">
    <property type="protein sequence ID" value="SVC32543.1"/>
    <property type="molecule type" value="Genomic_DNA"/>
</dbReference>
<sequence>VAFDNSLFEMSMVGDFASGVARVVSPSGQRISSSLIGVPA</sequence>
<proteinExistence type="predicted"/>
<dbReference type="AlphaFoldDB" id="A0A382L966"/>
<reference evidence="1" key="1">
    <citation type="submission" date="2018-05" db="EMBL/GenBank/DDBJ databases">
        <authorList>
            <person name="Lanie J.A."/>
            <person name="Ng W.-L."/>
            <person name="Kazmierczak K.M."/>
            <person name="Andrzejewski T.M."/>
            <person name="Davidsen T.M."/>
            <person name="Wayne K.J."/>
            <person name="Tettelin H."/>
            <person name="Glass J.I."/>
            <person name="Rusch D."/>
            <person name="Podicherti R."/>
            <person name="Tsui H.-C.T."/>
            <person name="Winkler M.E."/>
        </authorList>
    </citation>
    <scope>NUCLEOTIDE SEQUENCE</scope>
</reference>
<gene>
    <name evidence="1" type="ORF">METZ01_LOCUS285397</name>
</gene>
<accession>A0A382L966</accession>
<feature type="non-terminal residue" evidence="1">
    <location>
        <position position="40"/>
    </location>
</feature>
<name>A0A382L966_9ZZZZ</name>
<evidence type="ECO:0000313" key="1">
    <source>
        <dbReference type="EMBL" id="SVC32543.1"/>
    </source>
</evidence>
<protein>
    <submittedName>
        <fullName evidence="1">Uncharacterized protein</fullName>
    </submittedName>
</protein>
<organism evidence="1">
    <name type="scientific">marine metagenome</name>
    <dbReference type="NCBI Taxonomy" id="408172"/>
    <lineage>
        <taxon>unclassified sequences</taxon>
        <taxon>metagenomes</taxon>
        <taxon>ecological metagenomes</taxon>
    </lineage>
</organism>
<feature type="non-terminal residue" evidence="1">
    <location>
        <position position="1"/>
    </location>
</feature>